<dbReference type="Proteomes" id="UP000663828">
    <property type="component" value="Unassembled WGS sequence"/>
</dbReference>
<dbReference type="EMBL" id="CAJNOJ010000081">
    <property type="protein sequence ID" value="CAF1060186.1"/>
    <property type="molecule type" value="Genomic_DNA"/>
</dbReference>
<organism evidence="1 3">
    <name type="scientific">Adineta ricciae</name>
    <name type="common">Rotifer</name>
    <dbReference type="NCBI Taxonomy" id="249248"/>
    <lineage>
        <taxon>Eukaryota</taxon>
        <taxon>Metazoa</taxon>
        <taxon>Spiralia</taxon>
        <taxon>Gnathifera</taxon>
        <taxon>Rotifera</taxon>
        <taxon>Eurotatoria</taxon>
        <taxon>Bdelloidea</taxon>
        <taxon>Adinetida</taxon>
        <taxon>Adinetidae</taxon>
        <taxon>Adineta</taxon>
    </lineage>
</organism>
<gene>
    <name evidence="2" type="ORF">EDS130_LOCUS17882</name>
    <name evidence="1" type="ORF">XAT740_LOCUS14866</name>
</gene>
<comment type="caution">
    <text evidence="1">The sequence shown here is derived from an EMBL/GenBank/DDBJ whole genome shotgun (WGS) entry which is preliminary data.</text>
</comment>
<accession>A0A814J6X0</accession>
<evidence type="ECO:0000313" key="2">
    <source>
        <dbReference type="EMBL" id="CAF1060186.1"/>
    </source>
</evidence>
<evidence type="ECO:0000313" key="3">
    <source>
        <dbReference type="Proteomes" id="UP000663828"/>
    </source>
</evidence>
<keyword evidence="3" id="KW-1185">Reference proteome</keyword>
<dbReference type="AlphaFoldDB" id="A0A814J6X0"/>
<protein>
    <submittedName>
        <fullName evidence="1">Uncharacterized protein</fullName>
    </submittedName>
</protein>
<dbReference type="Proteomes" id="UP000663852">
    <property type="component" value="Unassembled WGS sequence"/>
</dbReference>
<dbReference type="EMBL" id="CAJNOR010000904">
    <property type="protein sequence ID" value="CAF1033295.1"/>
    <property type="molecule type" value="Genomic_DNA"/>
</dbReference>
<proteinExistence type="predicted"/>
<evidence type="ECO:0000313" key="1">
    <source>
        <dbReference type="EMBL" id="CAF1033295.1"/>
    </source>
</evidence>
<name>A0A814J6X0_ADIRI</name>
<sequence length="132" mass="15049">MACTNTNRIDGHQNCRPPHSSSFQQEFVITHVIFSKKVTLIPEILNQKRSQLTEKPGSAVGVTVFYQTHDGGWKECEGDIIASIPIRNKDPRWLTNSVINITPAKLISVMIRGWIPVKDELRNNNYTRTRYA</sequence>
<reference evidence="1" key="1">
    <citation type="submission" date="2021-02" db="EMBL/GenBank/DDBJ databases">
        <authorList>
            <person name="Nowell W R."/>
        </authorList>
    </citation>
    <scope>NUCLEOTIDE SEQUENCE</scope>
</reference>